<reference evidence="4" key="1">
    <citation type="submission" date="2022-07" db="EMBL/GenBank/DDBJ databases">
        <title>Genome sequencing of Photobacterium atrarenae GJH2-4.</title>
        <authorList>
            <person name="Park S.-J."/>
        </authorList>
    </citation>
    <scope>NUCLEOTIDE SEQUENCE</scope>
    <source>
        <strain evidence="4">GJH2-4</strain>
    </source>
</reference>
<protein>
    <submittedName>
        <fullName evidence="4">Thrombospondin type 3 repeat-containing protein</fullName>
    </submittedName>
</protein>
<feature type="region of interest" description="Disordered" evidence="3">
    <location>
        <begin position="24"/>
        <end position="45"/>
    </location>
</feature>
<gene>
    <name evidence="4" type="ORF">NNL38_08210</name>
</gene>
<proteinExistence type="predicted"/>
<dbReference type="Gene3D" id="4.10.1080.10">
    <property type="entry name" value="TSP type-3 repeat"/>
    <property type="match status" value="1"/>
</dbReference>
<evidence type="ECO:0000313" key="4">
    <source>
        <dbReference type="EMBL" id="UTV26367.1"/>
    </source>
</evidence>
<organism evidence="4 5">
    <name type="scientific">Photobacterium atrarenae</name>
    <dbReference type="NCBI Taxonomy" id="865757"/>
    <lineage>
        <taxon>Bacteria</taxon>
        <taxon>Pseudomonadati</taxon>
        <taxon>Pseudomonadota</taxon>
        <taxon>Gammaproteobacteria</taxon>
        <taxon>Vibrionales</taxon>
        <taxon>Vibrionaceae</taxon>
        <taxon>Photobacterium</taxon>
    </lineage>
</organism>
<dbReference type="InterPro" id="IPR003367">
    <property type="entry name" value="Thrombospondin_3-like_rpt"/>
</dbReference>
<feature type="compositionally biased region" description="Low complexity" evidence="3">
    <location>
        <begin position="34"/>
        <end position="45"/>
    </location>
</feature>
<feature type="compositionally biased region" description="Acidic residues" evidence="3">
    <location>
        <begin position="286"/>
        <end position="310"/>
    </location>
</feature>
<keyword evidence="5" id="KW-1185">Reference proteome</keyword>
<feature type="compositionally biased region" description="Acidic residues" evidence="3">
    <location>
        <begin position="425"/>
        <end position="436"/>
    </location>
</feature>
<evidence type="ECO:0000313" key="5">
    <source>
        <dbReference type="Proteomes" id="UP001057998"/>
    </source>
</evidence>
<feature type="region of interest" description="Disordered" evidence="3">
    <location>
        <begin position="285"/>
        <end position="443"/>
    </location>
</feature>
<sequence>MNKSQVALAISTVLILSGCGGGGDGTSADQKGAVPVDQPTPEVTTPTTVSKVNLQVAVSDTAALQNATVWLEKKNQRNNQPDADELRAVTDQDGRVTFDSVPVTELDNYVLMAEVIAGKTSHQGRNAVHGNYLMSAPLTASLVTTKAGKSTANTTSHPIKLNPLTTLIELHLLEAQQEGIALTIDAVAEKVALSLGLAEGSGAALLTSYAEVSEANEELTQKLRQAASSLVYSNALAGSADDFVAKLSLLISNAEKITAALQSAAGDEIVLLEATGNLRTISTLDSDNDGVMDELDAFPNDDTEWFDTDGDGIGNNADDDDDNDGTSDTVDPYPMKPKDVVDTDGDGISDKNDSDDDNDTVPDEKDAFPLDATESADADGDGIGDNRDTDDDNDGVSDHEDAFPLDSSEQLDTDQDGIGNHADKDDDNDGYEDEQDNAPLQALKTPKTLSACVASLPALDGEHLSVSDRPNSRLYQVSRKMATSGDIQNYTQSEIDVDVWTGLPTGQLADRDIKVTQIAGYTPGAEFDDYHPTFEHEYTDAYTGEYLGNRETFRDWWSVNVDSSPYVDPELGKVTPRWIKRLDKHAPDTPIRHENLTTEYLGKEIIETAIGLREVCVVQQSAEMMLMNNQDDLEDNHYPVAKVVEQRKQFLDIDNLAQRVEVSYLEYDPVATDSISWGYTDYTKALVGAIVDNHLFGRDPVTERGSPADQPVSLEQCLAGLPDSGYTVSPNEEITYLVNRFDLQDLSSRLGLFTMIPLAGENGSWRGHEGLNQSVIHGHFDQGTYSFKEVYYNNAAGEMVGFEATENAGDTIAWGQYVEEIKPWSAVAGAYFLPEVSYSRGLLLGDHPERHRFEQVTSTVFTGRVLEWNKVTESYSIPACEVNRRREVTFYQKDGQPVLDYYGEPLIEITDERDTYDNHGLIYRSRQHSYTSYHETWDRG</sequence>
<dbReference type="PANTHER" id="PTHR10199">
    <property type="entry name" value="THROMBOSPONDIN"/>
    <property type="match status" value="1"/>
</dbReference>
<keyword evidence="2" id="KW-0106">Calcium</keyword>
<accession>A0ABY5GCP6</accession>
<evidence type="ECO:0000256" key="3">
    <source>
        <dbReference type="SAM" id="MobiDB-lite"/>
    </source>
</evidence>
<dbReference type="Proteomes" id="UP001057998">
    <property type="component" value="Chromosome 1"/>
</dbReference>
<dbReference type="Pfam" id="PF02412">
    <property type="entry name" value="TSP_3"/>
    <property type="match status" value="2"/>
</dbReference>
<dbReference type="PROSITE" id="PS51257">
    <property type="entry name" value="PROKAR_LIPOPROTEIN"/>
    <property type="match status" value="1"/>
</dbReference>
<feature type="compositionally biased region" description="Acidic residues" evidence="3">
    <location>
        <begin position="374"/>
        <end position="395"/>
    </location>
</feature>
<name>A0ABY5GCP6_9GAMM</name>
<evidence type="ECO:0000256" key="2">
    <source>
        <dbReference type="ARBA" id="ARBA00022837"/>
    </source>
</evidence>
<feature type="compositionally biased region" description="Acidic residues" evidence="3">
    <location>
        <begin position="342"/>
        <end position="361"/>
    </location>
</feature>
<dbReference type="InterPro" id="IPR028974">
    <property type="entry name" value="TSP_type-3_rpt"/>
</dbReference>
<keyword evidence="1" id="KW-0732">Signal</keyword>
<dbReference type="EMBL" id="CP101508">
    <property type="protein sequence ID" value="UTV26367.1"/>
    <property type="molecule type" value="Genomic_DNA"/>
</dbReference>
<dbReference type="RefSeq" id="WP_255387580.1">
    <property type="nucleotide sequence ID" value="NZ_CP101508.1"/>
</dbReference>
<evidence type="ECO:0000256" key="1">
    <source>
        <dbReference type="ARBA" id="ARBA00022729"/>
    </source>
</evidence>
<dbReference type="PANTHER" id="PTHR10199:SF119">
    <property type="entry name" value="RE20510P"/>
    <property type="match status" value="1"/>
</dbReference>
<dbReference type="SUPFAM" id="SSF103647">
    <property type="entry name" value="TSP type-3 repeat"/>
    <property type="match status" value="2"/>
</dbReference>